<keyword evidence="1" id="KW-1133">Transmembrane helix</keyword>
<organism evidence="2 3">
    <name type="scientific">Pontixanthobacter aquaemixtae</name>
    <dbReference type="NCBI Taxonomy" id="1958940"/>
    <lineage>
        <taxon>Bacteria</taxon>
        <taxon>Pseudomonadati</taxon>
        <taxon>Pseudomonadota</taxon>
        <taxon>Alphaproteobacteria</taxon>
        <taxon>Sphingomonadales</taxon>
        <taxon>Erythrobacteraceae</taxon>
        <taxon>Pontixanthobacter</taxon>
    </lineage>
</organism>
<keyword evidence="1" id="KW-0812">Transmembrane</keyword>
<feature type="transmembrane region" description="Helical" evidence="1">
    <location>
        <begin position="36"/>
        <end position="64"/>
    </location>
</feature>
<dbReference type="RefSeq" id="WP_160603642.1">
    <property type="nucleotide sequence ID" value="NZ_WTYX01000001.1"/>
</dbReference>
<proteinExistence type="predicted"/>
<keyword evidence="1" id="KW-0472">Membrane</keyword>
<gene>
    <name evidence="2" type="ORF">GRI41_04980</name>
</gene>
<accession>A0A844ZRL8</accession>
<dbReference type="AlphaFoldDB" id="A0A844ZRL8"/>
<comment type="caution">
    <text evidence="2">The sequence shown here is derived from an EMBL/GenBank/DDBJ whole genome shotgun (WGS) entry which is preliminary data.</text>
</comment>
<protein>
    <submittedName>
        <fullName evidence="2">Uncharacterized protein</fullName>
    </submittedName>
</protein>
<name>A0A844ZRL8_9SPHN</name>
<dbReference type="EMBL" id="WTYX01000001">
    <property type="protein sequence ID" value="MXO90164.1"/>
    <property type="molecule type" value="Genomic_DNA"/>
</dbReference>
<sequence>MQEKKNDLLEDAKEEFAGMAKGGMQHPATKPVLKGAAVGAAAGFLLPGLSVAIGAVAGAGFMFYDRIRK</sequence>
<evidence type="ECO:0000256" key="1">
    <source>
        <dbReference type="SAM" id="Phobius"/>
    </source>
</evidence>
<reference evidence="2 3" key="1">
    <citation type="submission" date="2019-12" db="EMBL/GenBank/DDBJ databases">
        <title>Genomic-based taxomic classification of the family Erythrobacteraceae.</title>
        <authorList>
            <person name="Xu L."/>
        </authorList>
    </citation>
    <scope>NUCLEOTIDE SEQUENCE [LARGE SCALE GENOMIC DNA]</scope>
    <source>
        <strain evidence="2 3">KCTC 52763</strain>
    </source>
</reference>
<keyword evidence="3" id="KW-1185">Reference proteome</keyword>
<dbReference type="Proteomes" id="UP000442714">
    <property type="component" value="Unassembled WGS sequence"/>
</dbReference>
<evidence type="ECO:0000313" key="2">
    <source>
        <dbReference type="EMBL" id="MXO90164.1"/>
    </source>
</evidence>
<evidence type="ECO:0000313" key="3">
    <source>
        <dbReference type="Proteomes" id="UP000442714"/>
    </source>
</evidence>